<evidence type="ECO:0000313" key="3">
    <source>
        <dbReference type="Proteomes" id="UP000494111"/>
    </source>
</evidence>
<dbReference type="InterPro" id="IPR008173">
    <property type="entry name" value="Adenylyl_cyclase_CyaB"/>
</dbReference>
<dbReference type="EMBL" id="CADIJO010000003">
    <property type="protein sequence ID" value="CAB3675231.1"/>
    <property type="molecule type" value="Genomic_DNA"/>
</dbReference>
<dbReference type="PANTHER" id="PTHR21028:SF2">
    <property type="entry name" value="CYTH DOMAIN-CONTAINING PROTEIN"/>
    <property type="match status" value="1"/>
</dbReference>
<dbReference type="CDD" id="cd07890">
    <property type="entry name" value="CYTH-like_AC_IV-like"/>
    <property type="match status" value="1"/>
</dbReference>
<dbReference type="InterPro" id="IPR023577">
    <property type="entry name" value="CYTH_domain"/>
</dbReference>
<dbReference type="InterPro" id="IPR033469">
    <property type="entry name" value="CYTH-like_dom_sf"/>
</dbReference>
<protein>
    <recommendedName>
        <fullName evidence="1">CYTH domain-containing protein</fullName>
    </recommendedName>
</protein>
<proteinExistence type="predicted"/>
<reference evidence="2 3" key="1">
    <citation type="submission" date="2020-04" db="EMBL/GenBank/DDBJ databases">
        <authorList>
            <person name="De Canck E."/>
        </authorList>
    </citation>
    <scope>NUCLEOTIDE SEQUENCE [LARGE SCALE GENOMIC DNA]</scope>
    <source>
        <strain evidence="2 3">LMG 3458</strain>
    </source>
</reference>
<sequence length="171" mass="18610">MARNVEIKARISSVDAVEPLAAALSGKPPVTIVQDDTFFACPNGRLKLRVFADGTGELIFYRRADATGPKESFYVISPTSSPDTLRETLTLAYGLAGRVRKTRLLHMTGRTRIHLDRVEGLGDFLELEVVLRDGESVEAGMAEAHELLASLQVKPEQLLSGAYLDLLATQG</sequence>
<name>A0A6S6ZH45_9BURK</name>
<dbReference type="Pfam" id="PF01928">
    <property type="entry name" value="CYTH"/>
    <property type="match status" value="1"/>
</dbReference>
<evidence type="ECO:0000313" key="2">
    <source>
        <dbReference type="EMBL" id="CAB3675231.1"/>
    </source>
</evidence>
<evidence type="ECO:0000259" key="1">
    <source>
        <dbReference type="PROSITE" id="PS51707"/>
    </source>
</evidence>
<dbReference type="SUPFAM" id="SSF55154">
    <property type="entry name" value="CYTH-like phosphatases"/>
    <property type="match status" value="1"/>
</dbReference>
<dbReference type="Gene3D" id="2.40.320.10">
    <property type="entry name" value="Hypothetical Protein Pfu-838710-001"/>
    <property type="match status" value="1"/>
</dbReference>
<feature type="domain" description="CYTH" evidence="1">
    <location>
        <begin position="2"/>
        <end position="169"/>
    </location>
</feature>
<dbReference type="PROSITE" id="PS51707">
    <property type="entry name" value="CYTH"/>
    <property type="match status" value="1"/>
</dbReference>
<dbReference type="PANTHER" id="PTHR21028">
    <property type="entry name" value="SI:CH211-156B7.4"/>
    <property type="match status" value="1"/>
</dbReference>
<dbReference type="Proteomes" id="UP000494111">
    <property type="component" value="Unassembled WGS sequence"/>
</dbReference>
<accession>A0A6S6ZH45</accession>
<organism evidence="2 3">
    <name type="scientific">Achromobacter deleyi</name>
    <dbReference type="NCBI Taxonomy" id="1353891"/>
    <lineage>
        <taxon>Bacteria</taxon>
        <taxon>Pseudomonadati</taxon>
        <taxon>Pseudomonadota</taxon>
        <taxon>Betaproteobacteria</taxon>
        <taxon>Burkholderiales</taxon>
        <taxon>Alcaligenaceae</taxon>
        <taxon>Achromobacter</taxon>
    </lineage>
</organism>
<dbReference type="SMART" id="SM01118">
    <property type="entry name" value="CYTH"/>
    <property type="match status" value="1"/>
</dbReference>
<dbReference type="AlphaFoldDB" id="A0A6S6ZH45"/>
<gene>
    <name evidence="2" type="ORF">LMG3458_01315</name>
</gene>
<dbReference type="RefSeq" id="WP_025141064.1">
    <property type="nucleotide sequence ID" value="NZ_CADIJO010000003.1"/>
</dbReference>